<dbReference type="Pfam" id="PF17481">
    <property type="entry name" value="Phage_sheath_domII"/>
    <property type="match status" value="1"/>
</dbReference>
<evidence type="ECO:0000259" key="2">
    <source>
        <dbReference type="Pfam" id="PF04984"/>
    </source>
</evidence>
<gene>
    <name evidence="8" type="ORF">RD1301_v1_1340012</name>
    <name evidence="5" type="ORF">RUN1744_v1_910033</name>
    <name evidence="6" type="ORF">TD1301_v1_1150004</name>
    <name evidence="7" type="ORF">TF3108_v1_850033</name>
</gene>
<evidence type="ECO:0000313" key="5">
    <source>
        <dbReference type="EMBL" id="CUV25317.1"/>
    </source>
</evidence>
<feature type="domain" description="Phage tail sheath protein-like beta-sandwich" evidence="3">
    <location>
        <begin position="101"/>
        <end position="198"/>
    </location>
</feature>
<dbReference type="InterPro" id="IPR035089">
    <property type="entry name" value="Phage_sheath_subtilisin"/>
</dbReference>
<feature type="domain" description="Tail sheath protein subtilisin-like" evidence="2">
    <location>
        <begin position="207"/>
        <end position="370"/>
    </location>
</feature>
<organism evidence="7">
    <name type="scientific">Ralstonia solanacearum</name>
    <name type="common">Pseudomonas solanacearum</name>
    <dbReference type="NCBI Taxonomy" id="305"/>
    <lineage>
        <taxon>Bacteria</taxon>
        <taxon>Pseudomonadati</taxon>
        <taxon>Pseudomonadota</taxon>
        <taxon>Betaproteobacteria</taxon>
        <taxon>Burkholderiales</taxon>
        <taxon>Burkholderiaceae</taxon>
        <taxon>Ralstonia</taxon>
        <taxon>Ralstonia solanacearum species complex</taxon>
    </lineage>
</organism>
<dbReference type="InterPro" id="IPR035326">
    <property type="entry name" value="Beta_sandwich_Seath"/>
</dbReference>
<dbReference type="Pfam" id="PF04984">
    <property type="entry name" value="Phage_sheath_1"/>
    <property type="match status" value="1"/>
</dbReference>
<evidence type="ECO:0000313" key="7">
    <source>
        <dbReference type="EMBL" id="CUV41748.1"/>
    </source>
</evidence>
<evidence type="ECO:0000313" key="8">
    <source>
        <dbReference type="EMBL" id="CUV61179.1"/>
    </source>
</evidence>
<evidence type="ECO:0000259" key="3">
    <source>
        <dbReference type="Pfam" id="PF17481"/>
    </source>
</evidence>
<dbReference type="EMBL" id="LN899822">
    <property type="protein sequence ID" value="CUV61179.1"/>
    <property type="molecule type" value="Genomic_DNA"/>
</dbReference>
<comment type="similarity">
    <text evidence="1">Belongs to the myoviridae tail sheath protein family.</text>
</comment>
<dbReference type="AlphaFoldDB" id="A0A0S4W4Q3"/>
<dbReference type="InterPro" id="IPR020287">
    <property type="entry name" value="Tail_sheath_C"/>
</dbReference>
<sequence>MGAISFNQIPVSLLTPGQYVEFDNSKAVSGLVVMPNRILLIAQMLASGTAAANVPFQADNLVGVQNRCGRGSHAALMFEAELRVTDTIETWILPLADAAGGVASTGTIALGGTPMAAGTLNLYIAGDRVQVAVSATDTPATVATALAAAVNASPDLPVTAASAAGTVTLTARNKGSLGNDIDLRVNYYPLSEATPGGLTVTITAMAGGSGDPSIAAGLAAIGETQFNTVLMGLSDGANMALIETELDARWGPLRQNDGRVHMAVRGTVGSLNTYANARNSPHAVAWSVEQGGSPSPVWEHAAIWGTICAYYLGSIDPARPVQTLVGTGLLPASPEKRFTRAERNNLLSYGLATYIANPGGELAAERAVTTYTQNASGIVDPSYRDAETMYTLSYLRYSVRARIAQKFPRHKLANDGTVFDAGQAVATPSMIRAELIALFRDWEEAGLVEDFDQFKADLQVARSSTDVNRVDVRIPPNLINQFRVFAAQIQFRL</sequence>
<dbReference type="EMBL" id="LN899825">
    <property type="protein sequence ID" value="CUV34935.1"/>
    <property type="molecule type" value="Genomic_DNA"/>
</dbReference>
<dbReference type="EMBL" id="LN899826">
    <property type="protein sequence ID" value="CUV41748.1"/>
    <property type="molecule type" value="Genomic_DNA"/>
</dbReference>
<evidence type="ECO:0000259" key="4">
    <source>
        <dbReference type="Pfam" id="PF17482"/>
    </source>
</evidence>
<name>A0A0S4W4Q3_RALSL</name>
<dbReference type="Pfam" id="PF17482">
    <property type="entry name" value="Phage_sheath_1C"/>
    <property type="match status" value="1"/>
</dbReference>
<evidence type="ECO:0000313" key="6">
    <source>
        <dbReference type="EMBL" id="CUV34935.1"/>
    </source>
</evidence>
<accession>A0A0S4W4Q3</accession>
<reference evidence="7" key="1">
    <citation type="submission" date="2015-10" db="EMBL/GenBank/DDBJ databases">
        <authorList>
            <person name="Gilbert D.G."/>
        </authorList>
    </citation>
    <scope>NUCLEOTIDE SEQUENCE</scope>
    <source>
        <strain evidence="7">Phyl III-seqv23</strain>
    </source>
</reference>
<feature type="domain" description="Tail sheath protein C-terminal" evidence="4">
    <location>
        <begin position="380"/>
        <end position="492"/>
    </location>
</feature>
<dbReference type="PIRSF" id="PIRSF007349">
    <property type="entry name" value="Tsp_L"/>
    <property type="match status" value="1"/>
</dbReference>
<protein>
    <submittedName>
        <fullName evidence="7">Mu-like prophage FluMu tail sheath protein</fullName>
    </submittedName>
</protein>
<proteinExistence type="inferred from homology"/>
<evidence type="ECO:0000256" key="1">
    <source>
        <dbReference type="ARBA" id="ARBA00008005"/>
    </source>
</evidence>
<dbReference type="EMBL" id="LN899823">
    <property type="protein sequence ID" value="CUV25317.1"/>
    <property type="molecule type" value="Genomic_DNA"/>
</dbReference>
<dbReference type="InterPro" id="IPR007067">
    <property type="entry name" value="Tail_sheath"/>
</dbReference>